<dbReference type="Gene3D" id="3.10.490.10">
    <property type="entry name" value="Gamma-glutamyl cyclotransferase-like"/>
    <property type="match status" value="1"/>
</dbReference>
<dbReference type="InterPro" id="IPR013024">
    <property type="entry name" value="GGCT-like"/>
</dbReference>
<dbReference type="PANTHER" id="PTHR12192:SF2">
    <property type="entry name" value="GLUTATHIONE-SPECIFIC GAMMA-GLUTAMYLCYCLOTRANSFERASE 2"/>
    <property type="match status" value="1"/>
</dbReference>
<sequence>MTDTAEQSASALSLTPELVALTVQPKPDLGFEPGWTLLSEEELDALAARHDEEAGDDPVWIFAYGSLIWKPDFDAVDHRRATAYGWHRSFCLKMNRWRGSPEQPGLMMALESGGRCDGVIYRLRDEDRRAQLRRVLYREVRFHQTTEMARWVTVRTDEGAMRALTFWAGPTGERVASGLPLEEVAPILARACGPVGSCAEYLHNTVKHLEEFGIRDRNLWELQKLVAEEIRAIHPQAA</sequence>
<proteinExistence type="predicted"/>
<dbReference type="InterPro" id="IPR006840">
    <property type="entry name" value="ChaC"/>
</dbReference>
<dbReference type="Pfam" id="PF04752">
    <property type="entry name" value="ChaC"/>
    <property type="match status" value="1"/>
</dbReference>
<dbReference type="EMBL" id="JAGJCF010000007">
    <property type="protein sequence ID" value="MBP0616445.1"/>
    <property type="molecule type" value="Genomic_DNA"/>
</dbReference>
<keyword evidence="4" id="KW-1185">Reference proteome</keyword>
<dbReference type="SUPFAM" id="SSF110857">
    <property type="entry name" value="Gamma-glutamyl cyclotransferase-like"/>
    <property type="match status" value="1"/>
</dbReference>
<name>A0ABS4BKD4_9HYPH</name>
<evidence type="ECO:0000256" key="2">
    <source>
        <dbReference type="ARBA" id="ARBA00023239"/>
    </source>
</evidence>
<organism evidence="3 4">
    <name type="scientific">Jiella mangrovi</name>
    <dbReference type="NCBI Taxonomy" id="2821407"/>
    <lineage>
        <taxon>Bacteria</taxon>
        <taxon>Pseudomonadati</taxon>
        <taxon>Pseudomonadota</taxon>
        <taxon>Alphaproteobacteria</taxon>
        <taxon>Hyphomicrobiales</taxon>
        <taxon>Aurantimonadaceae</taxon>
        <taxon>Jiella</taxon>
    </lineage>
</organism>
<dbReference type="EC" id="4.3.2.7" evidence="1"/>
<accession>A0ABS4BKD4</accession>
<dbReference type="Proteomes" id="UP000678276">
    <property type="component" value="Unassembled WGS sequence"/>
</dbReference>
<evidence type="ECO:0000313" key="4">
    <source>
        <dbReference type="Proteomes" id="UP000678276"/>
    </source>
</evidence>
<evidence type="ECO:0000313" key="3">
    <source>
        <dbReference type="EMBL" id="MBP0616445.1"/>
    </source>
</evidence>
<dbReference type="InterPro" id="IPR036568">
    <property type="entry name" value="GGCT-like_sf"/>
</dbReference>
<dbReference type="RefSeq" id="WP_209594931.1">
    <property type="nucleotide sequence ID" value="NZ_JAGJCF010000007.1"/>
</dbReference>
<reference evidence="3 4" key="1">
    <citation type="submission" date="2021-04" db="EMBL/GenBank/DDBJ databases">
        <title>Whole genome sequence of Jiella sp. KSK16Y-1.</title>
        <authorList>
            <person name="Tuo L."/>
        </authorList>
    </citation>
    <scope>NUCLEOTIDE SEQUENCE [LARGE SCALE GENOMIC DNA]</scope>
    <source>
        <strain evidence="3 4">KSK16Y-1</strain>
    </source>
</reference>
<evidence type="ECO:0000256" key="1">
    <source>
        <dbReference type="ARBA" id="ARBA00012344"/>
    </source>
</evidence>
<dbReference type="PANTHER" id="PTHR12192">
    <property type="entry name" value="CATION TRANSPORT PROTEIN CHAC-RELATED"/>
    <property type="match status" value="1"/>
</dbReference>
<dbReference type="CDD" id="cd06661">
    <property type="entry name" value="GGCT_like"/>
    <property type="match status" value="1"/>
</dbReference>
<gene>
    <name evidence="3" type="ORF">J6595_12720</name>
</gene>
<comment type="caution">
    <text evidence="3">The sequence shown here is derived from an EMBL/GenBank/DDBJ whole genome shotgun (WGS) entry which is preliminary data.</text>
</comment>
<keyword evidence="2" id="KW-0456">Lyase</keyword>
<protein>
    <recommendedName>
        <fullName evidence="1">glutathione-specific gamma-glutamylcyclotransferase</fullName>
        <ecNumber evidence="1">4.3.2.7</ecNumber>
    </recommendedName>
</protein>